<dbReference type="Proteomes" id="UP001596203">
    <property type="component" value="Unassembled WGS sequence"/>
</dbReference>
<comment type="caution">
    <text evidence="1">The sequence shown here is derived from an EMBL/GenBank/DDBJ whole genome shotgun (WGS) entry which is preliminary data.</text>
</comment>
<accession>A0ABW1K2M3</accession>
<gene>
    <name evidence="1" type="ORF">ACFP2T_03315</name>
</gene>
<dbReference type="RefSeq" id="WP_377417060.1">
    <property type="nucleotide sequence ID" value="NZ_JBHSPR010000001.1"/>
</dbReference>
<dbReference type="EMBL" id="JBHSPR010000001">
    <property type="protein sequence ID" value="MFC6015223.1"/>
    <property type="molecule type" value="Genomic_DNA"/>
</dbReference>
<protein>
    <submittedName>
        <fullName evidence="1">Uncharacterized protein</fullName>
    </submittedName>
</protein>
<evidence type="ECO:0000313" key="1">
    <source>
        <dbReference type="EMBL" id="MFC6015223.1"/>
    </source>
</evidence>
<reference evidence="2" key="1">
    <citation type="journal article" date="2019" name="Int. J. Syst. Evol. Microbiol.">
        <title>The Global Catalogue of Microorganisms (GCM) 10K type strain sequencing project: providing services to taxonomists for standard genome sequencing and annotation.</title>
        <authorList>
            <consortium name="The Broad Institute Genomics Platform"/>
            <consortium name="The Broad Institute Genome Sequencing Center for Infectious Disease"/>
            <person name="Wu L."/>
            <person name="Ma J."/>
        </authorList>
    </citation>
    <scope>NUCLEOTIDE SEQUENCE [LARGE SCALE GENOMIC DNA]</scope>
    <source>
        <strain evidence="2">ZS-35-S2</strain>
    </source>
</reference>
<evidence type="ECO:0000313" key="2">
    <source>
        <dbReference type="Proteomes" id="UP001596203"/>
    </source>
</evidence>
<sequence>MNRAGARALVDGYRARAGALPPLDLTMFRGAVNSLANYVFGQVRTALDTHEREDRRYADRSVRHLLSHLPTRAILEQLLSVAVATTRL</sequence>
<name>A0ABW1K2M3_9ACTN</name>
<keyword evidence="2" id="KW-1185">Reference proteome</keyword>
<proteinExistence type="predicted"/>
<organism evidence="1 2">
    <name type="scientific">Plantactinospora solaniradicis</name>
    <dbReference type="NCBI Taxonomy" id="1723736"/>
    <lineage>
        <taxon>Bacteria</taxon>
        <taxon>Bacillati</taxon>
        <taxon>Actinomycetota</taxon>
        <taxon>Actinomycetes</taxon>
        <taxon>Micromonosporales</taxon>
        <taxon>Micromonosporaceae</taxon>
        <taxon>Plantactinospora</taxon>
    </lineage>
</organism>